<proteinExistence type="predicted"/>
<protein>
    <recommendedName>
        <fullName evidence="1">DNA2/NAM7 helicase helicase domain-containing protein</fullName>
    </recommendedName>
</protein>
<sequence length="143" mass="15957">FERLKEGLAANANLENILFEDQLKVIEPKKDLSIEFHNNLNEYQRDAVAGAISAEDLYVIQGPPGTGKTTVISEICYQNSKAGLKTLIASQSNLAVDNALGRLLSNKDIRILRYGRTESIEEEGKKFIEENVADYWKAQTLQA</sequence>
<comment type="caution">
    <text evidence="2">The sequence shown here is derived from an EMBL/GenBank/DDBJ whole genome shotgun (WGS) entry which is preliminary data.</text>
</comment>
<reference evidence="2 3" key="1">
    <citation type="submission" date="2017-10" db="EMBL/GenBank/DDBJ databases">
        <title>Extensive intraspecific genome diversity in a model arbuscular mycorrhizal fungus.</title>
        <authorList>
            <person name="Chen E.C.H."/>
            <person name="Morin E."/>
            <person name="Baudet D."/>
            <person name="Noel J."/>
            <person name="Ndikumana S."/>
            <person name="Charron P."/>
            <person name="St-Onge C."/>
            <person name="Giorgi J."/>
            <person name="Grigoriev I.V."/>
            <person name="Roux C."/>
            <person name="Martin F.M."/>
            <person name="Corradi N."/>
        </authorList>
    </citation>
    <scope>NUCLEOTIDE SEQUENCE [LARGE SCALE GENOMIC DNA]</scope>
    <source>
        <strain evidence="2 3">A1</strain>
    </source>
</reference>
<accession>A0A2N0QGA7</accession>
<dbReference type="VEuPathDB" id="FungiDB:RhiirA1_487441"/>
<dbReference type="SUPFAM" id="SSF52540">
    <property type="entry name" value="P-loop containing nucleoside triphosphate hydrolases"/>
    <property type="match status" value="1"/>
</dbReference>
<dbReference type="AlphaFoldDB" id="A0A2N0QGA7"/>
<feature type="non-terminal residue" evidence="2">
    <location>
        <position position="1"/>
    </location>
</feature>
<dbReference type="Gene3D" id="3.40.50.300">
    <property type="entry name" value="P-loop containing nucleotide triphosphate hydrolases"/>
    <property type="match status" value="1"/>
</dbReference>
<gene>
    <name evidence="2" type="ORF">RhiirA1_487441</name>
</gene>
<dbReference type="InterPro" id="IPR027417">
    <property type="entry name" value="P-loop_NTPase"/>
</dbReference>
<evidence type="ECO:0000259" key="1">
    <source>
        <dbReference type="Pfam" id="PF13086"/>
    </source>
</evidence>
<dbReference type="PANTHER" id="PTHR43788:SF8">
    <property type="entry name" value="DNA-BINDING PROTEIN SMUBP-2"/>
    <property type="match status" value="1"/>
</dbReference>
<dbReference type="GO" id="GO:0043139">
    <property type="term" value="F:5'-3' DNA helicase activity"/>
    <property type="evidence" value="ECO:0007669"/>
    <property type="project" value="TreeGrafter"/>
</dbReference>
<dbReference type="PANTHER" id="PTHR43788">
    <property type="entry name" value="DNA2/NAM7 HELICASE FAMILY MEMBER"/>
    <property type="match status" value="1"/>
</dbReference>
<evidence type="ECO:0000313" key="2">
    <source>
        <dbReference type="EMBL" id="PKC50090.1"/>
    </source>
</evidence>
<evidence type="ECO:0000313" key="3">
    <source>
        <dbReference type="Proteomes" id="UP000232688"/>
    </source>
</evidence>
<dbReference type="EMBL" id="LLXH01011072">
    <property type="protein sequence ID" value="PKC50090.1"/>
    <property type="molecule type" value="Genomic_DNA"/>
</dbReference>
<name>A0A2N0QGA7_9GLOM</name>
<reference evidence="2 3" key="2">
    <citation type="submission" date="2017-10" db="EMBL/GenBank/DDBJ databases">
        <title>Genome analyses suggest a sexual origin of heterokaryosis in a supposedly ancient asexual fungus.</title>
        <authorList>
            <person name="Corradi N."/>
            <person name="Sedzielewska K."/>
            <person name="Noel J."/>
            <person name="Charron P."/>
            <person name="Farinelli L."/>
            <person name="Marton T."/>
            <person name="Kruger M."/>
            <person name="Pelin A."/>
            <person name="Brachmann A."/>
            <person name="Corradi N."/>
        </authorList>
    </citation>
    <scope>NUCLEOTIDE SEQUENCE [LARGE SCALE GENOMIC DNA]</scope>
    <source>
        <strain evidence="2 3">A1</strain>
    </source>
</reference>
<dbReference type="Proteomes" id="UP000232688">
    <property type="component" value="Unassembled WGS sequence"/>
</dbReference>
<dbReference type="Pfam" id="PF13086">
    <property type="entry name" value="AAA_11"/>
    <property type="match status" value="1"/>
</dbReference>
<dbReference type="InterPro" id="IPR050534">
    <property type="entry name" value="Coronavir_polyprotein_1ab"/>
</dbReference>
<organism evidence="2 3">
    <name type="scientific">Rhizophagus irregularis</name>
    <dbReference type="NCBI Taxonomy" id="588596"/>
    <lineage>
        <taxon>Eukaryota</taxon>
        <taxon>Fungi</taxon>
        <taxon>Fungi incertae sedis</taxon>
        <taxon>Mucoromycota</taxon>
        <taxon>Glomeromycotina</taxon>
        <taxon>Glomeromycetes</taxon>
        <taxon>Glomerales</taxon>
        <taxon>Glomeraceae</taxon>
        <taxon>Rhizophagus</taxon>
    </lineage>
</organism>
<dbReference type="InterPro" id="IPR041677">
    <property type="entry name" value="DNA2/NAM7_AAA_11"/>
</dbReference>
<feature type="domain" description="DNA2/NAM7 helicase helicase" evidence="1">
    <location>
        <begin position="39"/>
        <end position="128"/>
    </location>
</feature>
<feature type="non-terminal residue" evidence="2">
    <location>
        <position position="143"/>
    </location>
</feature>